<dbReference type="InterPro" id="IPR051585">
    <property type="entry name" value="STE20_Ser/Thr_Kinases"/>
</dbReference>
<evidence type="ECO:0000256" key="3">
    <source>
        <dbReference type="ARBA" id="ARBA00022527"/>
    </source>
</evidence>
<keyword evidence="6" id="KW-0418">Kinase</keyword>
<dbReference type="InterPro" id="IPR022165">
    <property type="entry name" value="PKK"/>
</dbReference>
<protein>
    <recommendedName>
        <fullName evidence="2">non-specific serine/threonine protein kinase</fullName>
        <ecNumber evidence="2">2.7.11.1</ecNumber>
    </recommendedName>
</protein>
<evidence type="ECO:0000313" key="13">
    <source>
        <dbReference type="Ensembl" id="ENSMMDP00005022616.1"/>
    </source>
</evidence>
<dbReference type="PANTHER" id="PTHR46538">
    <property type="entry name" value="PROTEIN KINASE DOMAIN-CONTAINING PROTEIN"/>
    <property type="match status" value="1"/>
</dbReference>
<dbReference type="EC" id="2.7.11.1" evidence="2"/>
<comment type="catalytic activity">
    <reaction evidence="7">
        <text>L-threonyl-[protein] + ATP = O-phospho-L-threonyl-[protein] + ADP + H(+)</text>
        <dbReference type="Rhea" id="RHEA:46608"/>
        <dbReference type="Rhea" id="RHEA-COMP:11060"/>
        <dbReference type="Rhea" id="RHEA-COMP:11605"/>
        <dbReference type="ChEBI" id="CHEBI:15378"/>
        <dbReference type="ChEBI" id="CHEBI:30013"/>
        <dbReference type="ChEBI" id="CHEBI:30616"/>
        <dbReference type="ChEBI" id="CHEBI:61977"/>
        <dbReference type="ChEBI" id="CHEBI:456216"/>
        <dbReference type="EC" id="2.7.11.1"/>
    </reaction>
</comment>
<sequence length="1128" mass="129622">MSFFNFRKIFKLGPDKKKKQYEHVHRDVNPEEIWEIIGELGDGAFGKVYKAQNKQNGTLAAAKVIDTKTEEELEDYMVEIDILASCNHHHIVKLLDAFYYETKLWILIEFCAGGAVDAIMLADFGVSAKNTKTLQRRDSFIGTPYWMAPEVVMCETSKDRPYDYKADIWSLGVTLIELAQIEPPNHEMNPMRVLLKIAKSEPPTLMHPSRWSPEFNDFLRKALDKNVDNRWGTVQLLQHPFVTSVADSKPLRELIAEAKAEVTEEIEEGKEEEEEEEADVPVVPGHKRAPSDASVASSEDDKVPATTSTLESVTEKIEAEPAEDMTSDKLSDEGLGTSEVDKAEEEKLNEVSDASNEDLATGLMEPTKGLISEDSAEPKPEEAQAEEISAGPVVSQLEESLDTADTQEPVVVSQETEEGQAETQDKTTEDISYETRETEPEEVREEEKDEKETSTVDNEVSVQPTEPTDSEEQPKHGRDEIDSISGEVTQAEEESKGPAEDMPPQQVTEVTEAHVHDGINIKMNKSEDIESNLGSNVVDIDINGATDTELTMAESSTDILVEKETTESELSGMTEEKPEDEALEEAEQSTQDKQAKEESELEDHTATESINGVKEETKDTFEDLETVTLSKAGPDKEEEDKAAHEEESTHQDATEQGSPAIMVKPDVEKDSDSGSSSAADSSSLDLNLSISSFLSKSKDGGSVSVQDTKRQKKTLKKTRKFIVDGVEVSVTTSKIVTDNDTKNEEMRFLRRQELRELRLLQKEEQRAQQQLSNKLQQQREQIYRRFEQETTGKKRQYDLEVENLEKKQKQTIERLEQDHTSRLRDEAKRIKADQDKELSKFQNMLKNRKKEEQEFLQRQQQELDGALKKIIQQHKIEIATIERDCLNHKQQLMRAREAAMWELEERHLQEKHQQLKQQLKDQYFMQRHQLLKRHEKEMEQMQRYNQRLIEEMKNKQTQERARLPKIQRSEAKTRMAMYKKSLRITAAAGTPEQERERIKQFASQEDKRQKSERLHQHQKHENQMRDLQLQCDSNIRELQQLQNEKCHLLIEHETQKLKELDEEHSQEIKEWREKLRPRKKALEEEFTRKLQEQEVFFKMSGESECLNPTTQSRVSKFYPIPNMHSSGL</sequence>
<feature type="region of interest" description="Disordered" evidence="11">
    <location>
        <begin position="262"/>
        <end position="516"/>
    </location>
</feature>
<reference evidence="13" key="2">
    <citation type="submission" date="2025-08" db="UniProtKB">
        <authorList>
            <consortium name="Ensembl"/>
        </authorList>
    </citation>
    <scope>IDENTIFICATION</scope>
</reference>
<feature type="region of interest" description="Disordered" evidence="11">
    <location>
        <begin position="985"/>
        <end position="1024"/>
    </location>
</feature>
<proteinExistence type="inferred from homology"/>
<dbReference type="Gene3D" id="3.30.200.20">
    <property type="entry name" value="Phosphorylase Kinase, domain 1"/>
    <property type="match status" value="1"/>
</dbReference>
<comment type="similarity">
    <text evidence="1">Belongs to the protein kinase superfamily. STE Ser/Thr protein kinase family. STE20 subfamily.</text>
</comment>
<keyword evidence="9" id="KW-0547">Nucleotide-binding</keyword>
<keyword evidence="9" id="KW-0067">ATP-binding</keyword>
<keyword evidence="5" id="KW-0808">Transferase</keyword>
<dbReference type="GO" id="GO:0005524">
    <property type="term" value="F:ATP binding"/>
    <property type="evidence" value="ECO:0007669"/>
    <property type="project" value="UniProtKB-UniRule"/>
</dbReference>
<dbReference type="FunFam" id="3.30.200.20:FF:000120">
    <property type="entry name" value="STE20-like serine/threonine-protein kinase"/>
    <property type="match status" value="1"/>
</dbReference>
<feature type="compositionally biased region" description="Basic and acidic residues" evidence="11">
    <location>
        <begin position="472"/>
        <end position="481"/>
    </location>
</feature>
<evidence type="ECO:0000256" key="11">
    <source>
        <dbReference type="SAM" id="MobiDB-lite"/>
    </source>
</evidence>
<feature type="compositionally biased region" description="Acidic residues" evidence="11">
    <location>
        <begin position="439"/>
        <end position="449"/>
    </location>
</feature>
<evidence type="ECO:0000256" key="8">
    <source>
        <dbReference type="ARBA" id="ARBA00048679"/>
    </source>
</evidence>
<gene>
    <name evidence="13" type="primary">SLK</name>
    <name evidence="13" type="synonym">slka</name>
</gene>
<reference evidence="13" key="3">
    <citation type="submission" date="2025-09" db="UniProtKB">
        <authorList>
            <consortium name="Ensembl"/>
        </authorList>
    </citation>
    <scope>IDENTIFICATION</scope>
</reference>
<evidence type="ECO:0000259" key="12">
    <source>
        <dbReference type="PROSITE" id="PS50011"/>
    </source>
</evidence>
<feature type="compositionally biased region" description="Basic and acidic residues" evidence="11">
    <location>
        <begin position="633"/>
        <end position="653"/>
    </location>
</feature>
<feature type="compositionally biased region" description="Basic and acidic residues" evidence="11">
    <location>
        <begin position="593"/>
        <end position="606"/>
    </location>
</feature>
<feature type="coiled-coil region" evidence="10">
    <location>
        <begin position="750"/>
        <end position="814"/>
    </location>
</feature>
<dbReference type="GO" id="GO:0004674">
    <property type="term" value="F:protein serine/threonine kinase activity"/>
    <property type="evidence" value="ECO:0007669"/>
    <property type="project" value="UniProtKB-KW"/>
</dbReference>
<evidence type="ECO:0000256" key="4">
    <source>
        <dbReference type="ARBA" id="ARBA00022553"/>
    </source>
</evidence>
<evidence type="ECO:0000256" key="7">
    <source>
        <dbReference type="ARBA" id="ARBA00047899"/>
    </source>
</evidence>
<evidence type="ECO:0000256" key="6">
    <source>
        <dbReference type="ARBA" id="ARBA00022777"/>
    </source>
</evidence>
<feature type="compositionally biased region" description="Acidic residues" evidence="11">
    <location>
        <begin position="263"/>
        <end position="279"/>
    </location>
</feature>
<accession>A0A667YN67</accession>
<dbReference type="PROSITE" id="PS50011">
    <property type="entry name" value="PROTEIN_KINASE_DOM"/>
    <property type="match status" value="1"/>
</dbReference>
<evidence type="ECO:0000256" key="1">
    <source>
        <dbReference type="ARBA" id="ARBA00008874"/>
    </source>
</evidence>
<dbReference type="Gene3D" id="1.10.510.10">
    <property type="entry name" value="Transferase(Phosphotransferase) domain 1"/>
    <property type="match status" value="1"/>
</dbReference>
<dbReference type="PROSITE" id="PS00107">
    <property type="entry name" value="PROTEIN_KINASE_ATP"/>
    <property type="match status" value="1"/>
</dbReference>
<feature type="coiled-coil region" evidence="10">
    <location>
        <begin position="842"/>
        <end position="961"/>
    </location>
</feature>
<dbReference type="AlphaFoldDB" id="A0A667YN67"/>
<feature type="compositionally biased region" description="Basic and acidic residues" evidence="11">
    <location>
        <begin position="423"/>
        <end position="438"/>
    </location>
</feature>
<keyword evidence="14" id="KW-1185">Reference proteome</keyword>
<feature type="binding site" evidence="9">
    <location>
        <position position="63"/>
    </location>
    <ligand>
        <name>ATP</name>
        <dbReference type="ChEBI" id="CHEBI:30616"/>
    </ligand>
</feature>
<feature type="domain" description="Protein kinase" evidence="12">
    <location>
        <begin position="34"/>
        <end position="242"/>
    </location>
</feature>
<comment type="catalytic activity">
    <reaction evidence="8">
        <text>L-seryl-[protein] + ATP = O-phospho-L-seryl-[protein] + ADP + H(+)</text>
        <dbReference type="Rhea" id="RHEA:17989"/>
        <dbReference type="Rhea" id="RHEA-COMP:9863"/>
        <dbReference type="Rhea" id="RHEA-COMP:11604"/>
        <dbReference type="ChEBI" id="CHEBI:15378"/>
        <dbReference type="ChEBI" id="CHEBI:29999"/>
        <dbReference type="ChEBI" id="CHEBI:30616"/>
        <dbReference type="ChEBI" id="CHEBI:83421"/>
        <dbReference type="ChEBI" id="CHEBI:456216"/>
        <dbReference type="EC" id="2.7.11.1"/>
    </reaction>
</comment>
<dbReference type="Pfam" id="PF12474">
    <property type="entry name" value="PKK"/>
    <property type="match status" value="2"/>
</dbReference>
<dbReference type="Pfam" id="PF00069">
    <property type="entry name" value="Pkinase"/>
    <property type="match status" value="2"/>
</dbReference>
<feature type="compositionally biased region" description="Low complexity" evidence="11">
    <location>
        <begin position="673"/>
        <end position="695"/>
    </location>
</feature>
<evidence type="ECO:0000256" key="9">
    <source>
        <dbReference type="PROSITE-ProRule" id="PRU10141"/>
    </source>
</evidence>
<evidence type="ECO:0000256" key="2">
    <source>
        <dbReference type="ARBA" id="ARBA00012513"/>
    </source>
</evidence>
<evidence type="ECO:0000256" key="10">
    <source>
        <dbReference type="SAM" id="Coils"/>
    </source>
</evidence>
<dbReference type="InterPro" id="IPR017441">
    <property type="entry name" value="Protein_kinase_ATP_BS"/>
</dbReference>
<keyword evidence="4" id="KW-0597">Phosphoprotein</keyword>
<name>A0A667YN67_9TELE</name>
<dbReference type="InterPro" id="IPR011009">
    <property type="entry name" value="Kinase-like_dom_sf"/>
</dbReference>
<reference evidence="13" key="1">
    <citation type="submission" date="2019-06" db="EMBL/GenBank/DDBJ databases">
        <authorList>
            <consortium name="Wellcome Sanger Institute Data Sharing"/>
        </authorList>
    </citation>
    <scope>NUCLEOTIDE SEQUENCE [LARGE SCALE GENOMIC DNA]</scope>
</reference>
<keyword evidence="3" id="KW-0723">Serine/threonine-protein kinase</keyword>
<evidence type="ECO:0000313" key="14">
    <source>
        <dbReference type="Proteomes" id="UP000472263"/>
    </source>
</evidence>
<organism evidence="13 14">
    <name type="scientific">Myripristis murdjan</name>
    <name type="common">pinecone soldierfish</name>
    <dbReference type="NCBI Taxonomy" id="586833"/>
    <lineage>
        <taxon>Eukaryota</taxon>
        <taxon>Metazoa</taxon>
        <taxon>Chordata</taxon>
        <taxon>Craniata</taxon>
        <taxon>Vertebrata</taxon>
        <taxon>Euteleostomi</taxon>
        <taxon>Actinopterygii</taxon>
        <taxon>Neopterygii</taxon>
        <taxon>Teleostei</taxon>
        <taxon>Neoteleostei</taxon>
        <taxon>Acanthomorphata</taxon>
        <taxon>Holocentriformes</taxon>
        <taxon>Holocentridae</taxon>
        <taxon>Myripristis</taxon>
    </lineage>
</organism>
<feature type="compositionally biased region" description="Basic and acidic residues" evidence="11">
    <location>
        <begin position="339"/>
        <end position="350"/>
    </location>
</feature>
<feature type="compositionally biased region" description="Polar residues" evidence="11">
    <location>
        <begin position="458"/>
        <end position="467"/>
    </location>
</feature>
<dbReference type="GeneTree" id="ENSGT00940000156184"/>
<feature type="compositionally biased region" description="Basic and acidic residues" evidence="11">
    <location>
        <begin position="992"/>
        <end position="1024"/>
    </location>
</feature>
<dbReference type="SUPFAM" id="SSF56112">
    <property type="entry name" value="Protein kinase-like (PK-like)"/>
    <property type="match status" value="1"/>
</dbReference>
<feature type="compositionally biased region" description="Acidic residues" evidence="11">
    <location>
        <begin position="577"/>
        <end position="587"/>
    </location>
</feature>
<dbReference type="Proteomes" id="UP000472263">
    <property type="component" value="Chromosome 15"/>
</dbReference>
<evidence type="ECO:0000256" key="5">
    <source>
        <dbReference type="ARBA" id="ARBA00022679"/>
    </source>
</evidence>
<dbReference type="PANTHER" id="PTHR46538:SF1">
    <property type="entry name" value="NON-SPECIFIC SERINE_THREONINE PROTEIN KINASE"/>
    <property type="match status" value="1"/>
</dbReference>
<keyword evidence="10" id="KW-0175">Coiled coil</keyword>
<feature type="region of interest" description="Disordered" evidence="11">
    <location>
        <begin position="553"/>
        <end position="716"/>
    </location>
</feature>
<dbReference type="InterPro" id="IPR000719">
    <property type="entry name" value="Prot_kinase_dom"/>
</dbReference>
<dbReference type="Ensembl" id="ENSMMDT00005023114.1">
    <property type="protein sequence ID" value="ENSMMDP00005022616.1"/>
    <property type="gene ID" value="ENSMMDG00005010491.1"/>
</dbReference>